<reference evidence="3 4" key="1">
    <citation type="submission" date="2024-01" db="EMBL/GenBank/DDBJ databases">
        <title>Genome assemblies of Stephania.</title>
        <authorList>
            <person name="Yang L."/>
        </authorList>
    </citation>
    <scope>NUCLEOTIDE SEQUENCE [LARGE SCALE GENOMIC DNA]</scope>
    <source>
        <strain evidence="3">QJT</strain>
        <tissue evidence="3">Leaf</tissue>
    </source>
</reference>
<proteinExistence type="predicted"/>
<evidence type="ECO:0000256" key="1">
    <source>
        <dbReference type="SAM" id="MobiDB-lite"/>
    </source>
</evidence>
<comment type="caution">
    <text evidence="3">The sequence shown here is derived from an EMBL/GenBank/DDBJ whole genome shotgun (WGS) entry which is preliminary data.</text>
</comment>
<dbReference type="PANTHER" id="PTHR46250:SF18">
    <property type="entry name" value="MYB_SANT-LIKE DOMAIN-CONTAINING PROTEIN"/>
    <property type="match status" value="1"/>
</dbReference>
<dbReference type="AlphaFoldDB" id="A0AAP0EQY1"/>
<gene>
    <name evidence="3" type="ORF">Sjap_022147</name>
</gene>
<dbReference type="PANTHER" id="PTHR46250">
    <property type="entry name" value="MYB/SANT-LIKE DNA-BINDING DOMAIN PROTEIN-RELATED"/>
    <property type="match status" value="1"/>
</dbReference>
<feature type="compositionally biased region" description="Polar residues" evidence="1">
    <location>
        <begin position="111"/>
        <end position="139"/>
    </location>
</feature>
<dbReference type="InterPro" id="IPR024752">
    <property type="entry name" value="Myb/SANT-like_dom"/>
</dbReference>
<protein>
    <recommendedName>
        <fullName evidence="2">Myb/SANT-like domain-containing protein</fullName>
    </recommendedName>
</protein>
<name>A0AAP0EQY1_9MAGN</name>
<dbReference type="EMBL" id="JBBNAE010000009">
    <property type="protein sequence ID" value="KAK9096650.1"/>
    <property type="molecule type" value="Genomic_DNA"/>
</dbReference>
<feature type="compositionally biased region" description="Low complexity" evidence="1">
    <location>
        <begin position="140"/>
        <end position="150"/>
    </location>
</feature>
<evidence type="ECO:0000313" key="4">
    <source>
        <dbReference type="Proteomes" id="UP001417504"/>
    </source>
</evidence>
<sequence>MKEKLGDNCPMKAQPHIDSKVKALRKKYFSLAEMRGPKCSKFGWNDINKSITCDDDVWNNWVKSHSTAAGVRNKSFSYYDELDYVYGKDRATGGGAENPVDAVEDITLNEQEQQAQHVESPFPGSQNVEQEENSPVTPLSANATQATTSSSREKRKRNDDVVQELSTHMTNAIEIMATYGEHIGRLANCFKMNQILHKGE</sequence>
<keyword evidence="4" id="KW-1185">Reference proteome</keyword>
<feature type="region of interest" description="Disordered" evidence="1">
    <location>
        <begin position="111"/>
        <end position="160"/>
    </location>
</feature>
<dbReference type="Proteomes" id="UP001417504">
    <property type="component" value="Unassembled WGS sequence"/>
</dbReference>
<organism evidence="3 4">
    <name type="scientific">Stephania japonica</name>
    <dbReference type="NCBI Taxonomy" id="461633"/>
    <lineage>
        <taxon>Eukaryota</taxon>
        <taxon>Viridiplantae</taxon>
        <taxon>Streptophyta</taxon>
        <taxon>Embryophyta</taxon>
        <taxon>Tracheophyta</taxon>
        <taxon>Spermatophyta</taxon>
        <taxon>Magnoliopsida</taxon>
        <taxon>Ranunculales</taxon>
        <taxon>Menispermaceae</taxon>
        <taxon>Menispermoideae</taxon>
        <taxon>Cissampelideae</taxon>
        <taxon>Stephania</taxon>
    </lineage>
</organism>
<accession>A0AAP0EQY1</accession>
<feature type="domain" description="Myb/SANT-like" evidence="2">
    <location>
        <begin position="14"/>
        <end position="60"/>
    </location>
</feature>
<evidence type="ECO:0000259" key="2">
    <source>
        <dbReference type="Pfam" id="PF12776"/>
    </source>
</evidence>
<dbReference type="Pfam" id="PF12776">
    <property type="entry name" value="Myb_DNA-bind_3"/>
    <property type="match status" value="1"/>
</dbReference>
<evidence type="ECO:0000313" key="3">
    <source>
        <dbReference type="EMBL" id="KAK9096650.1"/>
    </source>
</evidence>